<name>A0ABX7B2X5_9PROT</name>
<evidence type="ECO:0000313" key="3">
    <source>
        <dbReference type="EMBL" id="QQP87525.1"/>
    </source>
</evidence>
<gene>
    <name evidence="3" type="ORF">IGS68_15595</name>
</gene>
<dbReference type="Proteomes" id="UP000595197">
    <property type="component" value="Chromosome"/>
</dbReference>
<dbReference type="InterPro" id="IPR006094">
    <property type="entry name" value="Oxid_FAD_bind_N"/>
</dbReference>
<keyword evidence="4" id="KW-1185">Reference proteome</keyword>
<dbReference type="InterPro" id="IPR036318">
    <property type="entry name" value="FAD-bd_PCMH-like_sf"/>
</dbReference>
<organism evidence="3 4">
    <name type="scientific">Skermanella cutis</name>
    <dbReference type="NCBI Taxonomy" id="2775420"/>
    <lineage>
        <taxon>Bacteria</taxon>
        <taxon>Pseudomonadati</taxon>
        <taxon>Pseudomonadota</taxon>
        <taxon>Alphaproteobacteria</taxon>
        <taxon>Rhodospirillales</taxon>
        <taxon>Azospirillaceae</taxon>
        <taxon>Skermanella</taxon>
    </lineage>
</organism>
<dbReference type="EMBL" id="CP067420">
    <property type="protein sequence ID" value="QQP87525.1"/>
    <property type="molecule type" value="Genomic_DNA"/>
</dbReference>
<dbReference type="Pfam" id="PF01565">
    <property type="entry name" value="FAD_binding_4"/>
    <property type="match status" value="1"/>
</dbReference>
<dbReference type="PANTHER" id="PTHR43762">
    <property type="entry name" value="L-GULONOLACTONE OXIDASE"/>
    <property type="match status" value="1"/>
</dbReference>
<dbReference type="PANTHER" id="PTHR43762:SF1">
    <property type="entry name" value="D-ARABINONO-1,4-LACTONE OXIDASE"/>
    <property type="match status" value="1"/>
</dbReference>
<dbReference type="InterPro" id="IPR010031">
    <property type="entry name" value="FAD_lactone_oxidase-like"/>
</dbReference>
<dbReference type="PROSITE" id="PS51387">
    <property type="entry name" value="FAD_PCMH"/>
    <property type="match status" value="1"/>
</dbReference>
<protein>
    <submittedName>
        <fullName evidence="3">FAD-binding oxidoreductase</fullName>
    </submittedName>
</protein>
<evidence type="ECO:0000259" key="2">
    <source>
        <dbReference type="PROSITE" id="PS51387"/>
    </source>
</evidence>
<keyword evidence="1" id="KW-0274">FAD</keyword>
<dbReference type="Gene3D" id="3.30.465.10">
    <property type="match status" value="1"/>
</dbReference>
<accession>A0ABX7B2X5</accession>
<dbReference type="SUPFAM" id="SSF56176">
    <property type="entry name" value="FAD-binding/transporter-associated domain-like"/>
    <property type="match status" value="1"/>
</dbReference>
<feature type="domain" description="FAD-binding PCMH-type" evidence="2">
    <location>
        <begin position="12"/>
        <end position="184"/>
    </location>
</feature>
<dbReference type="InterPro" id="IPR016169">
    <property type="entry name" value="FAD-bd_PCMH_sub2"/>
</dbReference>
<proteinExistence type="predicted"/>
<dbReference type="RefSeq" id="WP_201070796.1">
    <property type="nucleotide sequence ID" value="NZ_CP067420.1"/>
</dbReference>
<evidence type="ECO:0000256" key="1">
    <source>
        <dbReference type="ARBA" id="ARBA00022827"/>
    </source>
</evidence>
<dbReference type="InterPro" id="IPR016166">
    <property type="entry name" value="FAD-bd_PCMH"/>
</dbReference>
<evidence type="ECO:0000313" key="4">
    <source>
        <dbReference type="Proteomes" id="UP000595197"/>
    </source>
</evidence>
<keyword evidence="1" id="KW-0285">Flavoprotein</keyword>
<reference evidence="3" key="1">
    <citation type="submission" date="2021-02" db="EMBL/GenBank/DDBJ databases">
        <title>Skermanella TT6 skin isolate.</title>
        <authorList>
            <person name="Lee K."/>
            <person name="Ganzorig M."/>
        </authorList>
    </citation>
    <scope>NUCLEOTIDE SEQUENCE</scope>
    <source>
        <strain evidence="3">TT6</strain>
    </source>
</reference>
<sequence length="454" mass="49337">MTWKTMTLTGWGRTRRAEVAACRPERAPAAVRMLQGRFDRGILAYGLGRSYGDAPLNDGGNVLMTERLNRMVSFDPDDGTLVCEAGVTFDDLLAAFLPRGFMPPTSPGTSFATVGGAVANDVHGKNHDRVGSFGDHVLWLDLVLPSGEQVRVSPTERPDLFAATIGGVGLTGVILHACFRLRRVASASVEVRERRMPDLDGFMAGLAEARETAGYSVGWIDGMARGAAMGRGILETAETASADPAGAAAKAPRKRAVPVDLPGFALNPFSINLFNQAYYRRVPAAGRTRTLPVRQFLYPLDAIHDWNRIYGKRGFYQFQNVVPDAEAPAALRKLLEAISDARAGSFLAVLKTLGGEGRGHLSFPMRGYTLALDFPRRDGVEDLLARLAAITLDHGGRVYLAKDAVLDPAGFARMYPRLGEFRQVLDSIDPDRRIQSDLSRRLEIRGLDIRGDAA</sequence>